<protein>
    <submittedName>
        <fullName evidence="3">Ribonuclease, T2 family</fullName>
    </submittedName>
</protein>
<evidence type="ECO:0000313" key="3">
    <source>
        <dbReference type="EMBL" id="KTD18041.1"/>
    </source>
</evidence>
<dbReference type="Proteomes" id="UP000055035">
    <property type="component" value="Unassembled WGS sequence"/>
</dbReference>
<reference evidence="3 4" key="1">
    <citation type="submission" date="2015-11" db="EMBL/GenBank/DDBJ databases">
        <title>Genomic analysis of 38 Legionella species identifies large and diverse effector repertoires.</title>
        <authorList>
            <person name="Burstein D."/>
            <person name="Amaro F."/>
            <person name="Zusman T."/>
            <person name="Lifshitz Z."/>
            <person name="Cohen O."/>
            <person name="Gilbert J.A."/>
            <person name="Pupko T."/>
            <person name="Shuman H.A."/>
            <person name="Segal G."/>
        </authorList>
    </citation>
    <scope>NUCLEOTIDE SEQUENCE [LARGE SCALE GENOMIC DNA]</scope>
    <source>
        <strain evidence="3 4">BL-540</strain>
    </source>
</reference>
<dbReference type="RefSeq" id="WP_058471738.1">
    <property type="nucleotide sequence ID" value="NZ_CAAAIC010000001.1"/>
</dbReference>
<organism evidence="3 4">
    <name type="scientific">Legionella jordanis</name>
    <dbReference type="NCBI Taxonomy" id="456"/>
    <lineage>
        <taxon>Bacteria</taxon>
        <taxon>Pseudomonadati</taxon>
        <taxon>Pseudomonadota</taxon>
        <taxon>Gammaproteobacteria</taxon>
        <taxon>Legionellales</taxon>
        <taxon>Legionellaceae</taxon>
        <taxon>Legionella</taxon>
    </lineage>
</organism>
<evidence type="ECO:0000313" key="4">
    <source>
        <dbReference type="Proteomes" id="UP000055035"/>
    </source>
</evidence>
<dbReference type="GO" id="GO:0006401">
    <property type="term" value="P:RNA catabolic process"/>
    <property type="evidence" value="ECO:0007669"/>
    <property type="project" value="UniProtKB-ARBA"/>
</dbReference>
<keyword evidence="4" id="KW-1185">Reference proteome</keyword>
<dbReference type="PROSITE" id="PS00531">
    <property type="entry name" value="RNASE_T2_2"/>
    <property type="match status" value="1"/>
</dbReference>
<evidence type="ECO:0000256" key="2">
    <source>
        <dbReference type="RuleBase" id="RU004328"/>
    </source>
</evidence>
<dbReference type="GO" id="GO:0003723">
    <property type="term" value="F:RNA binding"/>
    <property type="evidence" value="ECO:0007669"/>
    <property type="project" value="InterPro"/>
</dbReference>
<dbReference type="SUPFAM" id="SSF55895">
    <property type="entry name" value="Ribonuclease Rh-like"/>
    <property type="match status" value="1"/>
</dbReference>
<proteinExistence type="inferred from homology"/>
<dbReference type="Gene3D" id="3.90.730.10">
    <property type="entry name" value="Ribonuclease T2-like"/>
    <property type="match status" value="1"/>
</dbReference>
<sequence>MIRLFAWLWLAFPLVCFSSIEVNGKYEAQKICPLYVSKNKRTNPDGAVIQLRENYEIREVNRSNNPDWLRLIVPNLTPSLRWVHADCGIFYFEAHGKNSCEQLPNLADSYILALSWHPGFCQSYGYEAGKAECKHLKANAYSAHHLILHGLWPNQQICGEHYGYCAVNPRKNHCDYPPLAFSAKVDERLRQFMPSYAAGTCLERHEWYKHGSCQILTNDAYFSLAMRLNDEFNHSALGEFISVHAGDKVKREQLRKLVVQSFGQTAAQRVYFGCKDGLLVDVWLQLPALIPQQESLFDLMQKSADFKYNESCPRDIRISDFNADAW</sequence>
<dbReference type="InterPro" id="IPR033130">
    <property type="entry name" value="RNase_T2_His_AS_2"/>
</dbReference>
<dbReference type="AlphaFoldDB" id="A0A0W0VEI1"/>
<dbReference type="OrthoDB" id="4720638at2"/>
<comment type="caution">
    <text evidence="3">The sequence shown here is derived from an EMBL/GenBank/DDBJ whole genome shotgun (WGS) entry which is preliminary data.</text>
</comment>
<dbReference type="InterPro" id="IPR018188">
    <property type="entry name" value="RNase_T2_His_AS_1"/>
</dbReference>
<dbReference type="STRING" id="456.Ljor_2347"/>
<dbReference type="PROSITE" id="PS00530">
    <property type="entry name" value="RNASE_T2_1"/>
    <property type="match status" value="1"/>
</dbReference>
<dbReference type="InterPro" id="IPR036430">
    <property type="entry name" value="RNase_T2-like_sf"/>
</dbReference>
<gene>
    <name evidence="3" type="ORF">Ljor_2347</name>
</gene>
<dbReference type="GO" id="GO:0033897">
    <property type="term" value="F:ribonuclease T2 activity"/>
    <property type="evidence" value="ECO:0007669"/>
    <property type="project" value="InterPro"/>
</dbReference>
<dbReference type="InterPro" id="IPR001568">
    <property type="entry name" value="RNase_T2-like"/>
</dbReference>
<evidence type="ECO:0000256" key="1">
    <source>
        <dbReference type="ARBA" id="ARBA00007469"/>
    </source>
</evidence>
<name>A0A0W0VEI1_9GAMM</name>
<comment type="similarity">
    <text evidence="1 2">Belongs to the RNase T2 family.</text>
</comment>
<accession>A0A0W0VEI1</accession>
<dbReference type="PANTHER" id="PTHR11240">
    <property type="entry name" value="RIBONUCLEASE T2"/>
    <property type="match status" value="1"/>
</dbReference>
<dbReference type="Pfam" id="PF00445">
    <property type="entry name" value="Ribonuclease_T2"/>
    <property type="match status" value="1"/>
</dbReference>
<dbReference type="PATRIC" id="fig|456.5.peg.2526"/>
<dbReference type="EMBL" id="LNYJ01000011">
    <property type="protein sequence ID" value="KTD18041.1"/>
    <property type="molecule type" value="Genomic_DNA"/>
</dbReference>
<dbReference type="PANTHER" id="PTHR11240:SF22">
    <property type="entry name" value="RIBONUCLEASE T2"/>
    <property type="match status" value="1"/>
</dbReference>